<evidence type="ECO:0000313" key="2">
    <source>
        <dbReference type="Proteomes" id="UP001430953"/>
    </source>
</evidence>
<reference evidence="1 2" key="1">
    <citation type="submission" date="2023-03" db="EMBL/GenBank/DDBJ databases">
        <title>High recombination rates correlate with genetic variation in Cardiocondyla obscurior ants.</title>
        <authorList>
            <person name="Errbii M."/>
        </authorList>
    </citation>
    <scope>NUCLEOTIDE SEQUENCE [LARGE SCALE GENOMIC DNA]</scope>
    <source>
        <strain evidence="1">Alpha-2009</strain>
        <tissue evidence="1">Whole body</tissue>
    </source>
</reference>
<gene>
    <name evidence="1" type="ORF">PUN28_018387</name>
</gene>
<accession>A0AAW2EL33</accession>
<evidence type="ECO:0008006" key="3">
    <source>
        <dbReference type="Google" id="ProtNLM"/>
    </source>
</evidence>
<sequence>MCRVFFALIMAAESLPSYFFKQNKSQQRSSRLENSCGRLILQLSIFVSEKSEPRICSDNLAILFLLYVIKIICSAEAVAREHWPFTRVLQVLLPLGRLSLASVRSERAAYDNVCARESRAVYLTPHRSTSAVSHRHSESRETLRVGFLRSRAPSS</sequence>
<dbReference type="Proteomes" id="UP001430953">
    <property type="component" value="Unassembled WGS sequence"/>
</dbReference>
<evidence type="ECO:0000313" key="1">
    <source>
        <dbReference type="EMBL" id="KAL0103046.1"/>
    </source>
</evidence>
<organism evidence="1 2">
    <name type="scientific">Cardiocondyla obscurior</name>
    <dbReference type="NCBI Taxonomy" id="286306"/>
    <lineage>
        <taxon>Eukaryota</taxon>
        <taxon>Metazoa</taxon>
        <taxon>Ecdysozoa</taxon>
        <taxon>Arthropoda</taxon>
        <taxon>Hexapoda</taxon>
        <taxon>Insecta</taxon>
        <taxon>Pterygota</taxon>
        <taxon>Neoptera</taxon>
        <taxon>Endopterygota</taxon>
        <taxon>Hymenoptera</taxon>
        <taxon>Apocrita</taxon>
        <taxon>Aculeata</taxon>
        <taxon>Formicoidea</taxon>
        <taxon>Formicidae</taxon>
        <taxon>Myrmicinae</taxon>
        <taxon>Cardiocondyla</taxon>
    </lineage>
</organism>
<keyword evidence="2" id="KW-1185">Reference proteome</keyword>
<comment type="caution">
    <text evidence="1">The sequence shown here is derived from an EMBL/GenBank/DDBJ whole genome shotgun (WGS) entry which is preliminary data.</text>
</comment>
<name>A0AAW2EL33_9HYME</name>
<dbReference type="EMBL" id="JADYXP020000022">
    <property type="protein sequence ID" value="KAL0103046.1"/>
    <property type="molecule type" value="Genomic_DNA"/>
</dbReference>
<protein>
    <recommendedName>
        <fullName evidence="3">Secreted protein</fullName>
    </recommendedName>
</protein>
<dbReference type="AlphaFoldDB" id="A0AAW2EL33"/>
<proteinExistence type="predicted"/>